<dbReference type="Gramene" id="EOY02277">
    <property type="protein sequence ID" value="EOY02277"/>
    <property type="gene ID" value="TCM_016804"/>
</dbReference>
<protein>
    <submittedName>
        <fullName evidence="1">Uncharacterized protein</fullName>
    </submittedName>
</protein>
<name>A0A061ED02_THECC</name>
<sequence>MKRCVSKVALILPFRRIAVNWPQWLDGVFVVKGQSGVHPNRLLKFYFIVHFRGVQSVRAGLEYSFVAKHGHKIAGAGQKDCNLNNNHHIHKYAKNPCLKLIHIHDRRGRNGLGHQVKLLKQKEHHFIS</sequence>
<evidence type="ECO:0000313" key="2">
    <source>
        <dbReference type="Proteomes" id="UP000026915"/>
    </source>
</evidence>
<evidence type="ECO:0000313" key="1">
    <source>
        <dbReference type="EMBL" id="EOY02277.1"/>
    </source>
</evidence>
<dbReference type="AlphaFoldDB" id="A0A061ED02"/>
<keyword evidence="2" id="KW-1185">Reference proteome</keyword>
<reference evidence="1 2" key="1">
    <citation type="journal article" date="2013" name="Genome Biol.">
        <title>The genome sequence of the most widely cultivated cacao type and its use to identify candidate genes regulating pod color.</title>
        <authorList>
            <person name="Motamayor J.C."/>
            <person name="Mockaitis K."/>
            <person name="Schmutz J."/>
            <person name="Haiminen N."/>
            <person name="Iii D.L."/>
            <person name="Cornejo O."/>
            <person name="Findley S.D."/>
            <person name="Zheng P."/>
            <person name="Utro F."/>
            <person name="Royaert S."/>
            <person name="Saski C."/>
            <person name="Jenkins J."/>
            <person name="Podicheti R."/>
            <person name="Zhao M."/>
            <person name="Scheffler B.E."/>
            <person name="Stack J.C."/>
            <person name="Feltus F.A."/>
            <person name="Mustiga G.M."/>
            <person name="Amores F."/>
            <person name="Phillips W."/>
            <person name="Marelli J.P."/>
            <person name="May G.D."/>
            <person name="Shapiro H."/>
            <person name="Ma J."/>
            <person name="Bustamante C.D."/>
            <person name="Schnell R.J."/>
            <person name="Main D."/>
            <person name="Gilbert D."/>
            <person name="Parida L."/>
            <person name="Kuhn D.N."/>
        </authorList>
    </citation>
    <scope>NUCLEOTIDE SEQUENCE [LARGE SCALE GENOMIC DNA]</scope>
    <source>
        <strain evidence="2">cv. Matina 1-6</strain>
    </source>
</reference>
<dbReference type="EMBL" id="CM001882">
    <property type="protein sequence ID" value="EOY02277.1"/>
    <property type="molecule type" value="Genomic_DNA"/>
</dbReference>
<dbReference type="HOGENOM" id="CLU_1963568_0_0_1"/>
<dbReference type="InParanoid" id="A0A061ED02"/>
<dbReference type="Proteomes" id="UP000026915">
    <property type="component" value="Chromosome 4"/>
</dbReference>
<organism evidence="1 2">
    <name type="scientific">Theobroma cacao</name>
    <name type="common">Cacao</name>
    <name type="synonym">Cocoa</name>
    <dbReference type="NCBI Taxonomy" id="3641"/>
    <lineage>
        <taxon>Eukaryota</taxon>
        <taxon>Viridiplantae</taxon>
        <taxon>Streptophyta</taxon>
        <taxon>Embryophyta</taxon>
        <taxon>Tracheophyta</taxon>
        <taxon>Spermatophyta</taxon>
        <taxon>Magnoliopsida</taxon>
        <taxon>eudicotyledons</taxon>
        <taxon>Gunneridae</taxon>
        <taxon>Pentapetalae</taxon>
        <taxon>rosids</taxon>
        <taxon>malvids</taxon>
        <taxon>Malvales</taxon>
        <taxon>Malvaceae</taxon>
        <taxon>Byttnerioideae</taxon>
        <taxon>Theobroma</taxon>
    </lineage>
</organism>
<gene>
    <name evidence="1" type="ORF">TCM_016804</name>
</gene>
<accession>A0A061ED02</accession>
<proteinExistence type="predicted"/>